<feature type="chain" id="PRO_5045170208" evidence="1">
    <location>
        <begin position="21"/>
        <end position="132"/>
    </location>
</feature>
<dbReference type="Gene3D" id="2.30.30.40">
    <property type="entry name" value="SH3 Domains"/>
    <property type="match status" value="1"/>
</dbReference>
<keyword evidence="3" id="KW-1185">Reference proteome</keyword>
<dbReference type="Proteomes" id="UP001524642">
    <property type="component" value="Unassembled WGS sequence"/>
</dbReference>
<dbReference type="RefSeq" id="WP_257717756.1">
    <property type="nucleotide sequence ID" value="NZ_JANJOU010000018.1"/>
</dbReference>
<evidence type="ECO:0000313" key="2">
    <source>
        <dbReference type="EMBL" id="MCR0984099.1"/>
    </source>
</evidence>
<reference evidence="2 3" key="1">
    <citation type="submission" date="2022-06" db="EMBL/GenBank/DDBJ databases">
        <title>Roseomonas CN29.</title>
        <authorList>
            <person name="Cheng Y."/>
            <person name="He X."/>
        </authorList>
    </citation>
    <scope>NUCLEOTIDE SEQUENCE [LARGE SCALE GENOMIC DNA]</scope>
    <source>
        <strain evidence="2 3">CN29</strain>
    </source>
</reference>
<accession>A0ABT1X8R9</accession>
<protein>
    <submittedName>
        <fullName evidence="2">SH3 domain-containing protein</fullName>
    </submittedName>
</protein>
<gene>
    <name evidence="2" type="ORF">NRP21_18755</name>
</gene>
<name>A0ABT1X8R9_9PROT</name>
<feature type="signal peptide" evidence="1">
    <location>
        <begin position="1"/>
        <end position="20"/>
    </location>
</feature>
<organism evidence="2 3">
    <name type="scientific">Roseomonas populi</name>
    <dbReference type="NCBI Taxonomy" id="3121582"/>
    <lineage>
        <taxon>Bacteria</taxon>
        <taxon>Pseudomonadati</taxon>
        <taxon>Pseudomonadota</taxon>
        <taxon>Alphaproteobacteria</taxon>
        <taxon>Acetobacterales</taxon>
        <taxon>Roseomonadaceae</taxon>
        <taxon>Roseomonas</taxon>
    </lineage>
</organism>
<evidence type="ECO:0000256" key="1">
    <source>
        <dbReference type="SAM" id="SignalP"/>
    </source>
</evidence>
<sequence length="132" mass="14137">MRTQGWALLFAAMVAGFASAASAQQAIGKPVPDAVNARGLRCWGIRDGGAAQTFVFQEPSTSAARIGRVTSWVAVTGSSQNGFLPIETPAGPRGWVMEELVERDTWANMKCVAQRHPNGRIYFIYGGTPPGR</sequence>
<evidence type="ECO:0000313" key="3">
    <source>
        <dbReference type="Proteomes" id="UP001524642"/>
    </source>
</evidence>
<dbReference type="EMBL" id="JANJOU010000018">
    <property type="protein sequence ID" value="MCR0984099.1"/>
    <property type="molecule type" value="Genomic_DNA"/>
</dbReference>
<comment type="caution">
    <text evidence="2">The sequence shown here is derived from an EMBL/GenBank/DDBJ whole genome shotgun (WGS) entry which is preliminary data.</text>
</comment>
<keyword evidence="1" id="KW-0732">Signal</keyword>
<proteinExistence type="predicted"/>